<proteinExistence type="predicted"/>
<feature type="compositionally biased region" description="Gly residues" evidence="1">
    <location>
        <begin position="30"/>
        <end position="39"/>
    </location>
</feature>
<evidence type="ECO:0000259" key="2">
    <source>
        <dbReference type="Pfam" id="PF23672"/>
    </source>
</evidence>
<organism evidence="3 4">
    <name type="scientific">Daphnia galeata</name>
    <dbReference type="NCBI Taxonomy" id="27404"/>
    <lineage>
        <taxon>Eukaryota</taxon>
        <taxon>Metazoa</taxon>
        <taxon>Ecdysozoa</taxon>
        <taxon>Arthropoda</taxon>
        <taxon>Crustacea</taxon>
        <taxon>Branchiopoda</taxon>
        <taxon>Diplostraca</taxon>
        <taxon>Cladocera</taxon>
        <taxon>Anomopoda</taxon>
        <taxon>Daphniidae</taxon>
        <taxon>Daphnia</taxon>
    </lineage>
</organism>
<evidence type="ECO:0000313" key="4">
    <source>
        <dbReference type="Proteomes" id="UP000789390"/>
    </source>
</evidence>
<feature type="compositionally biased region" description="Low complexity" evidence="1">
    <location>
        <begin position="337"/>
        <end position="349"/>
    </location>
</feature>
<dbReference type="AlphaFoldDB" id="A0A8J2R9C0"/>
<feature type="compositionally biased region" description="Low complexity" evidence="1">
    <location>
        <begin position="97"/>
        <end position="121"/>
    </location>
</feature>
<feature type="compositionally biased region" description="Gly residues" evidence="1">
    <location>
        <begin position="143"/>
        <end position="161"/>
    </location>
</feature>
<feature type="compositionally biased region" description="Polar residues" evidence="1">
    <location>
        <begin position="392"/>
        <end position="401"/>
    </location>
</feature>
<dbReference type="OrthoDB" id="6060890at2759"/>
<feature type="compositionally biased region" description="Polar residues" evidence="1">
    <location>
        <begin position="350"/>
        <end position="361"/>
    </location>
</feature>
<feature type="region of interest" description="Disordered" evidence="1">
    <location>
        <begin position="97"/>
        <end position="214"/>
    </location>
</feature>
<sequence>MNLMYFKNLRGDRDGGTTGLLSNTRRTAGIDGGGGSGGPSYGGVRGLSAGGGANSRSWFNAGMTGGSVGGVSSLVRAPGPGSGLASSLGTAACGASATGAGAGTGSSAAASGGSGLTSTGSEMHHLRTHPLGLFDLPRHASDGNGGGGFDDPDRGGGGGSGVSRNSALASTGTSAAASSANNRWSHGGLDRLDPIIGGGSGGGGGGGSNSRPDYRYTRVDRQRMVDSAVDTSGVTGGSRSVRSGLYAGEHQFTGEVCLSVSGLSGSGNQAAGRGGTVQVSGRTGKQVSFGRHSPDVSGSGNSAGTMERERSRESDKRLRGSAGAGGVGPVTGGGGISSNKENSENSSRSTFPRSSIVASKRSSPERILATDRGRPSSRDDSADGRRRRPNSGLMTAETSLSLPDGRGMTSQHSTRGGSGGGGGSGRRGVDGRDVSNRICSNNEPTFDELIDPKDLNLNEIARDCFIIPVHLVNRFLPLGVTLPQTGRASMSVVEVDDPQLVILLHFMTPFMAIQPIFESPLARPASLQGSMASQLLIDLLRDRPGAHGMLLVSIEQDVDYPYINYGVANRQQTNGEEWQQTARLASLERFEPQNLRYFSDHLVDVYEEAATITRPPLQPACRRPLSNKTGYIVCVYKVFDGDDGEKFERNWLYWTGARILYQCVPRCVGLRRITLHKSVSAGDKLYTLMCECSSFMDHLQEAAYIAPALRARLCGYWSIYRVADVY</sequence>
<feature type="compositionally biased region" description="Basic and acidic residues" evidence="1">
    <location>
        <begin position="362"/>
        <end position="384"/>
    </location>
</feature>
<dbReference type="Pfam" id="PF23672">
    <property type="entry name" value="DUF7153"/>
    <property type="match status" value="1"/>
</dbReference>
<feature type="domain" description="DUF7153" evidence="2">
    <location>
        <begin position="547"/>
        <end position="722"/>
    </location>
</feature>
<dbReference type="PANTHER" id="PTHR22198">
    <property type="entry name" value="FERM DOMAIN-CONTAINING PROTEIN"/>
    <property type="match status" value="1"/>
</dbReference>
<accession>A0A8J2R9C0</accession>
<reference evidence="3" key="1">
    <citation type="submission" date="2021-11" db="EMBL/GenBank/DDBJ databases">
        <authorList>
            <person name="Schell T."/>
        </authorList>
    </citation>
    <scope>NUCLEOTIDE SEQUENCE</scope>
    <source>
        <strain evidence="3">M5</strain>
    </source>
</reference>
<feature type="compositionally biased region" description="Gly residues" evidence="1">
    <location>
        <begin position="322"/>
        <end position="336"/>
    </location>
</feature>
<keyword evidence="4" id="KW-1185">Reference proteome</keyword>
<protein>
    <recommendedName>
        <fullName evidence="2">DUF7153 domain-containing protein</fullName>
    </recommendedName>
</protein>
<name>A0A8J2R9C0_9CRUS</name>
<feature type="compositionally biased region" description="Polar residues" evidence="1">
    <location>
        <begin position="277"/>
        <end position="286"/>
    </location>
</feature>
<evidence type="ECO:0000256" key="1">
    <source>
        <dbReference type="SAM" id="MobiDB-lite"/>
    </source>
</evidence>
<feature type="compositionally biased region" description="Gly residues" evidence="1">
    <location>
        <begin position="416"/>
        <end position="426"/>
    </location>
</feature>
<feature type="region of interest" description="Disordered" evidence="1">
    <location>
        <begin position="17"/>
        <end position="39"/>
    </location>
</feature>
<feature type="compositionally biased region" description="Gly residues" evidence="1">
    <location>
        <begin position="196"/>
        <end position="208"/>
    </location>
</feature>
<gene>
    <name evidence="3" type="ORF">DGAL_LOCUS79</name>
</gene>
<evidence type="ECO:0000313" key="3">
    <source>
        <dbReference type="EMBL" id="CAH0098032.1"/>
    </source>
</evidence>
<dbReference type="Proteomes" id="UP000789390">
    <property type="component" value="Unassembled WGS sequence"/>
</dbReference>
<dbReference type="EMBL" id="CAKKLH010000001">
    <property type="protein sequence ID" value="CAH0098032.1"/>
    <property type="molecule type" value="Genomic_DNA"/>
</dbReference>
<comment type="caution">
    <text evidence="3">The sequence shown here is derived from an EMBL/GenBank/DDBJ whole genome shotgun (WGS) entry which is preliminary data.</text>
</comment>
<dbReference type="PANTHER" id="PTHR22198:SF1">
    <property type="entry name" value="FERM DOMAIN-CONTAINING PROTEIN"/>
    <property type="match status" value="1"/>
</dbReference>
<feature type="region of interest" description="Disordered" evidence="1">
    <location>
        <begin position="265"/>
        <end position="434"/>
    </location>
</feature>
<dbReference type="InterPro" id="IPR055577">
    <property type="entry name" value="DUF7153"/>
</dbReference>
<feature type="compositionally biased region" description="Basic and acidic residues" evidence="1">
    <location>
        <begin position="306"/>
        <end position="318"/>
    </location>
</feature>
<feature type="compositionally biased region" description="Low complexity" evidence="1">
    <location>
        <begin position="166"/>
        <end position="180"/>
    </location>
</feature>